<dbReference type="Pfam" id="PF05306">
    <property type="entry name" value="DUF733"/>
    <property type="match status" value="1"/>
</dbReference>
<sequence length="117" mass="13973">MKTPAKDSTLTYKMLRYREELRRHQPIAKRILDTKLDLTVGLIGECCNNIQYCDWNDLDAFIRQAKFRKFLYNARQSLWPTEQDGDDEKELETEEKRKLNKIVLECLQNGVKKMDFL</sequence>
<evidence type="ECO:0000313" key="1">
    <source>
        <dbReference type="EMBL" id="JAC44382.1"/>
    </source>
</evidence>
<proteinExistence type="predicted"/>
<name>A0A034VQJ1_BACDO</name>
<dbReference type="InterPro" id="IPR007970">
    <property type="entry name" value="DUF733"/>
</dbReference>
<dbReference type="EMBL" id="GAKP01014570">
    <property type="protein sequence ID" value="JAC44382.1"/>
    <property type="molecule type" value="Transcribed_RNA"/>
</dbReference>
<reference evidence="1" key="1">
    <citation type="journal article" date="2014" name="BMC Genomics">
        <title>Characterizing the developmental transcriptome of the oriental fruit fly, Bactrocera dorsalis (Diptera: Tephritidae) through comparative genomic analysis with Drosophila melanogaster utilizing modENCODE datasets.</title>
        <authorList>
            <person name="Geib S.M."/>
            <person name="Calla B."/>
            <person name="Hall B."/>
            <person name="Hou S."/>
            <person name="Manoukis N.C."/>
        </authorList>
    </citation>
    <scope>NUCLEOTIDE SEQUENCE</scope>
    <source>
        <strain evidence="1">Punador</strain>
    </source>
</reference>
<accession>A0A034VQJ1</accession>
<dbReference type="AlphaFoldDB" id="A0A034VQJ1"/>
<organism evidence="1">
    <name type="scientific">Bactrocera dorsalis</name>
    <name type="common">Oriental fruit fly</name>
    <name type="synonym">Dacus dorsalis</name>
    <dbReference type="NCBI Taxonomy" id="27457"/>
    <lineage>
        <taxon>Eukaryota</taxon>
        <taxon>Metazoa</taxon>
        <taxon>Ecdysozoa</taxon>
        <taxon>Arthropoda</taxon>
        <taxon>Hexapoda</taxon>
        <taxon>Insecta</taxon>
        <taxon>Pterygota</taxon>
        <taxon>Neoptera</taxon>
        <taxon>Endopterygota</taxon>
        <taxon>Diptera</taxon>
        <taxon>Brachycera</taxon>
        <taxon>Muscomorpha</taxon>
        <taxon>Tephritoidea</taxon>
        <taxon>Tephritidae</taxon>
        <taxon>Bactrocera</taxon>
        <taxon>Bactrocera</taxon>
    </lineage>
</organism>
<protein>
    <submittedName>
        <fullName evidence="1">Uncharacterized protein</fullName>
    </submittedName>
</protein>